<dbReference type="OrthoDB" id="4812218at2759"/>
<reference evidence="2 3" key="1">
    <citation type="journal article" date="2018" name="PLoS Pathog.">
        <title>Evolution of structural diversity of trichothecenes, a family of toxins produced by plant pathogenic and entomopathogenic fungi.</title>
        <authorList>
            <person name="Proctor R.H."/>
            <person name="McCormick S.P."/>
            <person name="Kim H.S."/>
            <person name="Cardoza R.E."/>
            <person name="Stanley A.M."/>
            <person name="Lindo L."/>
            <person name="Kelly A."/>
            <person name="Brown D.W."/>
            <person name="Lee T."/>
            <person name="Vaughan M.M."/>
            <person name="Alexander N.J."/>
            <person name="Busman M."/>
            <person name="Gutierrez S."/>
        </authorList>
    </citation>
    <scope>NUCLEOTIDE SEQUENCE [LARGE SCALE GENOMIC DNA]</scope>
    <source>
        <strain evidence="2 3">IBT 40837</strain>
    </source>
</reference>
<dbReference type="EMBL" id="PXOA01000127">
    <property type="protein sequence ID" value="RFU80042.1"/>
    <property type="molecule type" value="Genomic_DNA"/>
</dbReference>
<evidence type="ECO:0000256" key="1">
    <source>
        <dbReference type="SAM" id="SignalP"/>
    </source>
</evidence>
<feature type="signal peptide" evidence="1">
    <location>
        <begin position="1"/>
        <end position="19"/>
    </location>
</feature>
<comment type="caution">
    <text evidence="2">The sequence shown here is derived from an EMBL/GenBank/DDBJ whole genome shotgun (WGS) entry which is preliminary data.</text>
</comment>
<dbReference type="AlphaFoldDB" id="A0A395NV76"/>
<keyword evidence="1" id="KW-0732">Signal</keyword>
<sequence length="158" mass="17650">MLSALFIALLLNLFQPCEGSPRFQEEYRGSYVPEAIETSLGLQIVAPDTPYVAAAGQNKLHFFDTRLDAETARHIKEQIERATVPKPDEVISMDEISATAEVKNHVTGETTFIFDPVYARVLFAKGMNRRNPKLNLPEPEAAGDQLVTYDLDAIWAKL</sequence>
<dbReference type="STRING" id="490622.A0A395NV76"/>
<evidence type="ECO:0000313" key="3">
    <source>
        <dbReference type="Proteomes" id="UP000266272"/>
    </source>
</evidence>
<feature type="chain" id="PRO_5017192194" evidence="1">
    <location>
        <begin position="20"/>
        <end position="158"/>
    </location>
</feature>
<gene>
    <name evidence="2" type="ORF">TARUN_2160</name>
</gene>
<dbReference type="Proteomes" id="UP000266272">
    <property type="component" value="Unassembled WGS sequence"/>
</dbReference>
<protein>
    <submittedName>
        <fullName evidence="2">Ankyrin repeat-containing</fullName>
    </submittedName>
</protein>
<name>A0A395NV76_TRIAR</name>
<organism evidence="2 3">
    <name type="scientific">Trichoderma arundinaceum</name>
    <dbReference type="NCBI Taxonomy" id="490622"/>
    <lineage>
        <taxon>Eukaryota</taxon>
        <taxon>Fungi</taxon>
        <taxon>Dikarya</taxon>
        <taxon>Ascomycota</taxon>
        <taxon>Pezizomycotina</taxon>
        <taxon>Sordariomycetes</taxon>
        <taxon>Hypocreomycetidae</taxon>
        <taxon>Hypocreales</taxon>
        <taxon>Hypocreaceae</taxon>
        <taxon>Trichoderma</taxon>
    </lineage>
</organism>
<keyword evidence="3" id="KW-1185">Reference proteome</keyword>
<accession>A0A395NV76</accession>
<evidence type="ECO:0000313" key="2">
    <source>
        <dbReference type="EMBL" id="RFU80042.1"/>
    </source>
</evidence>
<proteinExistence type="predicted"/>